<reference evidence="12" key="1">
    <citation type="submission" date="2018-12" db="EMBL/GenBank/DDBJ databases">
        <title>Tengunoibacter tsumagoiensis gen. nov., sp. nov., Dictyobacter kobayashii sp. nov., D. alpinus sp. nov., and D. joshuensis sp. nov. and description of Dictyobacteraceae fam. nov. within the order Ktedonobacterales isolated from Tengu-no-mugimeshi.</title>
        <authorList>
            <person name="Wang C.M."/>
            <person name="Zheng Y."/>
            <person name="Sakai Y."/>
            <person name="Toyoda A."/>
            <person name="Minakuchi Y."/>
            <person name="Abe K."/>
            <person name="Yokota A."/>
            <person name="Yabe S."/>
        </authorList>
    </citation>
    <scope>NUCLEOTIDE SEQUENCE [LARGE SCALE GENOMIC DNA]</scope>
    <source>
        <strain evidence="12">Uno16</strain>
    </source>
</reference>
<keyword evidence="6 7" id="KW-0624">Polysaccharide degradation</keyword>
<evidence type="ECO:0000256" key="4">
    <source>
        <dbReference type="ARBA" id="ARBA00023277"/>
    </source>
</evidence>
<comment type="caution">
    <text evidence="11">The sequence shown here is derived from an EMBL/GenBank/DDBJ whole genome shotgun (WGS) entry which is preliminary data.</text>
</comment>
<dbReference type="Proteomes" id="UP000287171">
    <property type="component" value="Unassembled WGS sequence"/>
</dbReference>
<dbReference type="RefSeq" id="WP_161982225.1">
    <property type="nucleotide sequence ID" value="NZ_BIFT01000001.1"/>
</dbReference>
<evidence type="ECO:0000313" key="12">
    <source>
        <dbReference type="Proteomes" id="UP000287171"/>
    </source>
</evidence>
<comment type="similarity">
    <text evidence="7">Belongs to the glycosyl hydrolase 5 (cellulase A) family.</text>
</comment>
<proteinExistence type="inferred from homology"/>
<feature type="transmembrane region" description="Helical" evidence="9">
    <location>
        <begin position="32"/>
        <end position="51"/>
    </location>
</feature>
<evidence type="ECO:0000256" key="6">
    <source>
        <dbReference type="ARBA" id="ARBA00023326"/>
    </source>
</evidence>
<evidence type="ECO:0000256" key="8">
    <source>
        <dbReference type="SAM" id="MobiDB-lite"/>
    </source>
</evidence>
<dbReference type="GO" id="GO:0030248">
    <property type="term" value="F:cellulose binding"/>
    <property type="evidence" value="ECO:0007669"/>
    <property type="project" value="InterPro"/>
</dbReference>
<dbReference type="SMART" id="SM01067">
    <property type="entry name" value="CBM_3"/>
    <property type="match status" value="1"/>
</dbReference>
<feature type="domain" description="CBM3" evidence="10">
    <location>
        <begin position="447"/>
        <end position="597"/>
    </location>
</feature>
<keyword evidence="9" id="KW-0472">Membrane</keyword>
<dbReference type="EC" id="3.2.1.4" evidence="7"/>
<feature type="compositionally biased region" description="Pro residues" evidence="8">
    <location>
        <begin position="10"/>
        <end position="19"/>
    </location>
</feature>
<evidence type="ECO:0000313" key="11">
    <source>
        <dbReference type="EMBL" id="GCE28294.1"/>
    </source>
</evidence>
<dbReference type="Pfam" id="PF00150">
    <property type="entry name" value="Cellulase"/>
    <property type="match status" value="1"/>
</dbReference>
<dbReference type="Gene3D" id="2.60.40.710">
    <property type="entry name" value="Endoglucanase-like"/>
    <property type="match status" value="1"/>
</dbReference>
<dbReference type="Pfam" id="PF00942">
    <property type="entry name" value="CBM_3"/>
    <property type="match status" value="1"/>
</dbReference>
<dbReference type="PROSITE" id="PS00659">
    <property type="entry name" value="GLYCOSYL_HYDROL_F5"/>
    <property type="match status" value="1"/>
</dbReference>
<feature type="region of interest" description="Disordered" evidence="8">
    <location>
        <begin position="1"/>
        <end position="25"/>
    </location>
</feature>
<keyword evidence="3 7" id="KW-0136">Cellulose degradation</keyword>
<keyword evidence="9" id="KW-1133">Transmembrane helix</keyword>
<dbReference type="PROSITE" id="PS51172">
    <property type="entry name" value="CBM3"/>
    <property type="match status" value="1"/>
</dbReference>
<accession>A0A402BAA0</accession>
<gene>
    <name evidence="11" type="ORF">KDA_37780</name>
</gene>
<dbReference type="InterPro" id="IPR017853">
    <property type="entry name" value="GH"/>
</dbReference>
<dbReference type="GO" id="GO:0008810">
    <property type="term" value="F:cellulase activity"/>
    <property type="evidence" value="ECO:0007669"/>
    <property type="project" value="UniProtKB-EC"/>
</dbReference>
<keyword evidence="2 7" id="KW-0378">Hydrolase</keyword>
<dbReference type="Gene3D" id="3.20.20.80">
    <property type="entry name" value="Glycosidases"/>
    <property type="match status" value="1"/>
</dbReference>
<evidence type="ECO:0000256" key="3">
    <source>
        <dbReference type="ARBA" id="ARBA00023001"/>
    </source>
</evidence>
<evidence type="ECO:0000259" key="10">
    <source>
        <dbReference type="PROSITE" id="PS51172"/>
    </source>
</evidence>
<evidence type="ECO:0000256" key="7">
    <source>
        <dbReference type="RuleBase" id="RU361153"/>
    </source>
</evidence>
<sequence>MSQHNEPTAPLLPPDPPQGKPAQSPRRFSRGIIILSAVLLLVVLGAVIFWIQRTATPTNPNGAATKYPWHTNGAQILDANNQPVRITGVNWFGFETNTFVVHGLQNRNYKDMLDQIKGQGYNTIRLPYSNQLFDPNSQPTGIDYSKNPDLQSLRGIQLMDKIIDYAASDGLHIILDQHRPDAGAQSNLWYTNAYPETRWISDWQMLAEHYKGNAAVIGADLHNEPHAPACWGCGDKATDWMLAAERGGNAILAKNPDWLIFVEGTDCYGANGIAQANSADCYWWGGNLQGVKTHPVVLNVPNRLVYSVHDYPSSVHQQAWFSAADYPANLTQVWDSNWGYIQKQNIAPVWIGEFGTKLESAQDKQWFSALIGYLGTGANGFNWTYWSWNPDSADTGGLLNPDWQTIDTAKQDQLKPIQFAINSPQSSPAPQRGSISLATPTATSTLSQGILTLEYQNGNPAAQSNQIQPAIKLTNTGNSTINLTDLTIRYWYTADTAQEQVITCDYATVDCQNIQDKIVPMQPARSKADTYLEISFSAGSLSGGASTEIKLRIHKSDWSNYDQSNDYSFIGAATNYSPTQQIGLYNQGKLLSGNEPAA</sequence>
<dbReference type="InterPro" id="IPR001956">
    <property type="entry name" value="CBM3"/>
</dbReference>
<name>A0A402BAA0_9CHLR</name>
<comment type="catalytic activity">
    <reaction evidence="1 7">
        <text>Endohydrolysis of (1-&gt;4)-beta-D-glucosidic linkages in cellulose, lichenin and cereal beta-D-glucans.</text>
        <dbReference type="EC" id="3.2.1.4"/>
    </reaction>
</comment>
<keyword evidence="9" id="KW-0812">Transmembrane</keyword>
<dbReference type="InterPro" id="IPR008965">
    <property type="entry name" value="CBM2/CBM3_carb-bd_dom_sf"/>
</dbReference>
<protein>
    <recommendedName>
        <fullName evidence="7">Endoglucanase</fullName>
        <ecNumber evidence="7">3.2.1.4</ecNumber>
    </recommendedName>
</protein>
<evidence type="ECO:0000256" key="2">
    <source>
        <dbReference type="ARBA" id="ARBA00022801"/>
    </source>
</evidence>
<dbReference type="SUPFAM" id="SSF49384">
    <property type="entry name" value="Carbohydrate-binding domain"/>
    <property type="match status" value="1"/>
</dbReference>
<keyword evidence="4 7" id="KW-0119">Carbohydrate metabolism</keyword>
<dbReference type="SUPFAM" id="SSF51445">
    <property type="entry name" value="(Trans)glycosidases"/>
    <property type="match status" value="1"/>
</dbReference>
<dbReference type="AlphaFoldDB" id="A0A402BAA0"/>
<dbReference type="InterPro" id="IPR001547">
    <property type="entry name" value="Glyco_hydro_5"/>
</dbReference>
<dbReference type="InterPro" id="IPR036966">
    <property type="entry name" value="CBM3_sf"/>
</dbReference>
<evidence type="ECO:0000256" key="5">
    <source>
        <dbReference type="ARBA" id="ARBA00023295"/>
    </source>
</evidence>
<dbReference type="EMBL" id="BIFT01000001">
    <property type="protein sequence ID" value="GCE28294.1"/>
    <property type="molecule type" value="Genomic_DNA"/>
</dbReference>
<organism evidence="11 12">
    <name type="scientific">Dictyobacter alpinus</name>
    <dbReference type="NCBI Taxonomy" id="2014873"/>
    <lineage>
        <taxon>Bacteria</taxon>
        <taxon>Bacillati</taxon>
        <taxon>Chloroflexota</taxon>
        <taxon>Ktedonobacteria</taxon>
        <taxon>Ktedonobacterales</taxon>
        <taxon>Dictyobacteraceae</taxon>
        <taxon>Dictyobacter</taxon>
    </lineage>
</organism>
<dbReference type="PANTHER" id="PTHR35923">
    <property type="entry name" value="MAJOR EXTRACELLULAR ENDOGLUCANASE"/>
    <property type="match status" value="1"/>
</dbReference>
<keyword evidence="5 7" id="KW-0326">Glycosidase</keyword>
<dbReference type="InterPro" id="IPR018087">
    <property type="entry name" value="Glyco_hydro_5_CS"/>
</dbReference>
<keyword evidence="12" id="KW-1185">Reference proteome</keyword>
<dbReference type="PANTHER" id="PTHR35923:SF2">
    <property type="entry name" value="ENDOGLUCANASE"/>
    <property type="match status" value="1"/>
</dbReference>
<evidence type="ECO:0000256" key="9">
    <source>
        <dbReference type="SAM" id="Phobius"/>
    </source>
</evidence>
<dbReference type="GO" id="GO:0030245">
    <property type="term" value="P:cellulose catabolic process"/>
    <property type="evidence" value="ECO:0007669"/>
    <property type="project" value="UniProtKB-KW"/>
</dbReference>
<evidence type="ECO:0000256" key="1">
    <source>
        <dbReference type="ARBA" id="ARBA00000966"/>
    </source>
</evidence>